<dbReference type="AlphaFoldDB" id="A0A0F9TCU8"/>
<proteinExistence type="predicted"/>
<dbReference type="PROSITE" id="PS51420">
    <property type="entry name" value="RHO"/>
    <property type="match status" value="1"/>
</dbReference>
<dbReference type="FunFam" id="3.40.50.300:FF:001447">
    <property type="entry name" value="Ras-related protein Rab-1B"/>
    <property type="match status" value="1"/>
</dbReference>
<dbReference type="PROSITE" id="PS51419">
    <property type="entry name" value="RAB"/>
    <property type="match status" value="1"/>
</dbReference>
<organism evidence="4">
    <name type="scientific">marine sediment metagenome</name>
    <dbReference type="NCBI Taxonomy" id="412755"/>
    <lineage>
        <taxon>unclassified sequences</taxon>
        <taxon>metagenomes</taxon>
        <taxon>ecological metagenomes</taxon>
    </lineage>
</organism>
<evidence type="ECO:0000256" key="1">
    <source>
        <dbReference type="ARBA" id="ARBA00022741"/>
    </source>
</evidence>
<gene>
    <name evidence="4" type="ORF">LCGC14_0745070</name>
</gene>
<dbReference type="InterPro" id="IPR005225">
    <property type="entry name" value="Small_GTP-bd"/>
</dbReference>
<dbReference type="NCBIfam" id="TIGR00231">
    <property type="entry name" value="small_GTP"/>
    <property type="match status" value="1"/>
</dbReference>
<dbReference type="CDD" id="cd00154">
    <property type="entry name" value="Rab"/>
    <property type="match status" value="1"/>
</dbReference>
<dbReference type="GO" id="GO:0005525">
    <property type="term" value="F:GTP binding"/>
    <property type="evidence" value="ECO:0007669"/>
    <property type="project" value="UniProtKB-KW"/>
</dbReference>
<comment type="caution">
    <text evidence="4">The sequence shown here is derived from an EMBL/GenBank/DDBJ whole genome shotgun (WGS) entry which is preliminary data.</text>
</comment>
<protein>
    <recommendedName>
        <fullName evidence="5">GTP-binding protein</fullName>
    </recommendedName>
</protein>
<evidence type="ECO:0008006" key="5">
    <source>
        <dbReference type="Google" id="ProtNLM"/>
    </source>
</evidence>
<evidence type="ECO:0000256" key="3">
    <source>
        <dbReference type="SAM" id="MobiDB-lite"/>
    </source>
</evidence>
<feature type="region of interest" description="Disordered" evidence="3">
    <location>
        <begin position="1"/>
        <end position="27"/>
    </location>
</feature>
<dbReference type="PANTHER" id="PTHR47977">
    <property type="entry name" value="RAS-RELATED PROTEIN RAB"/>
    <property type="match status" value="1"/>
</dbReference>
<dbReference type="PROSITE" id="PS51421">
    <property type="entry name" value="RAS"/>
    <property type="match status" value="1"/>
</dbReference>
<dbReference type="InterPro" id="IPR027417">
    <property type="entry name" value="P-loop_NTPase"/>
</dbReference>
<dbReference type="PRINTS" id="PR00449">
    <property type="entry name" value="RASTRNSFRMNG"/>
</dbReference>
<keyword evidence="2" id="KW-0342">GTP-binding</keyword>
<name>A0A0F9TCU8_9ZZZZ</name>
<dbReference type="InterPro" id="IPR050227">
    <property type="entry name" value="Rab"/>
</dbReference>
<sequence>MTKFNQNKNSKEQNDQNRNRKEEKDSRSKKWALKLSILGDPAVGKTSLIDKYITGTFKTNYQPTLGVNILIKDIKIEEENSIIRLLLWDLAGQAKYELTRNMFFQGSAGSLLVYDLTRSSTFESISSKWLEDFKKYAKPDGVYILIGNKLDLKDLIQVSSGEGKKLSQEIKAVDFIETSAKDGENVEDAFRKLVSHILNKNRNKLE</sequence>
<dbReference type="SMART" id="SM00174">
    <property type="entry name" value="RHO"/>
    <property type="match status" value="1"/>
</dbReference>
<dbReference type="EMBL" id="LAZR01001773">
    <property type="protein sequence ID" value="KKN39278.1"/>
    <property type="molecule type" value="Genomic_DNA"/>
</dbReference>
<evidence type="ECO:0000313" key="4">
    <source>
        <dbReference type="EMBL" id="KKN39278.1"/>
    </source>
</evidence>
<dbReference type="GO" id="GO:0003924">
    <property type="term" value="F:GTPase activity"/>
    <property type="evidence" value="ECO:0007669"/>
    <property type="project" value="InterPro"/>
</dbReference>
<dbReference type="InterPro" id="IPR001806">
    <property type="entry name" value="Small_GTPase"/>
</dbReference>
<evidence type="ECO:0000256" key="2">
    <source>
        <dbReference type="ARBA" id="ARBA00023134"/>
    </source>
</evidence>
<dbReference type="SMART" id="SM00173">
    <property type="entry name" value="RAS"/>
    <property type="match status" value="1"/>
</dbReference>
<keyword evidence="1" id="KW-0547">Nucleotide-binding</keyword>
<dbReference type="SUPFAM" id="SSF52540">
    <property type="entry name" value="P-loop containing nucleoside triphosphate hydrolases"/>
    <property type="match status" value="1"/>
</dbReference>
<dbReference type="SMART" id="SM00175">
    <property type="entry name" value="RAB"/>
    <property type="match status" value="1"/>
</dbReference>
<feature type="compositionally biased region" description="Basic and acidic residues" evidence="3">
    <location>
        <begin position="9"/>
        <end position="27"/>
    </location>
</feature>
<accession>A0A0F9TCU8</accession>
<reference evidence="4" key="1">
    <citation type="journal article" date="2015" name="Nature">
        <title>Complex archaea that bridge the gap between prokaryotes and eukaryotes.</title>
        <authorList>
            <person name="Spang A."/>
            <person name="Saw J.H."/>
            <person name="Jorgensen S.L."/>
            <person name="Zaremba-Niedzwiedzka K."/>
            <person name="Martijn J."/>
            <person name="Lind A.E."/>
            <person name="van Eijk R."/>
            <person name="Schleper C."/>
            <person name="Guy L."/>
            <person name="Ettema T.J."/>
        </authorList>
    </citation>
    <scope>NUCLEOTIDE SEQUENCE</scope>
</reference>
<dbReference type="Pfam" id="PF00071">
    <property type="entry name" value="Ras"/>
    <property type="match status" value="1"/>
</dbReference>
<dbReference type="Gene3D" id="3.40.50.300">
    <property type="entry name" value="P-loop containing nucleotide triphosphate hydrolases"/>
    <property type="match status" value="1"/>
</dbReference>